<dbReference type="InterPro" id="IPR002213">
    <property type="entry name" value="UDP_glucos_trans"/>
</dbReference>
<dbReference type="Proteomes" id="UP001392437">
    <property type="component" value="Unassembled WGS sequence"/>
</dbReference>
<reference evidence="3 4" key="1">
    <citation type="submission" date="2023-01" db="EMBL/GenBank/DDBJ databases">
        <title>Analysis of 21 Apiospora genomes using comparative genomics revels a genus with tremendous synthesis potential of carbohydrate active enzymes and secondary metabolites.</title>
        <authorList>
            <person name="Sorensen T."/>
        </authorList>
    </citation>
    <scope>NUCLEOTIDE SEQUENCE [LARGE SCALE GENOMIC DNA]</scope>
    <source>
        <strain evidence="3 4">CBS 117206</strain>
    </source>
</reference>
<dbReference type="InterPro" id="IPR010610">
    <property type="entry name" value="EryCIII-like_C"/>
</dbReference>
<protein>
    <recommendedName>
        <fullName evidence="2">Erythromycin biosynthesis protein CIII-like C-terminal domain-containing protein</fullName>
    </recommendedName>
</protein>
<dbReference type="GO" id="GO:0008194">
    <property type="term" value="F:UDP-glycosyltransferase activity"/>
    <property type="evidence" value="ECO:0007669"/>
    <property type="project" value="InterPro"/>
</dbReference>
<dbReference type="Pfam" id="PF06722">
    <property type="entry name" value="EryCIII-like_C"/>
    <property type="match status" value="1"/>
</dbReference>
<keyword evidence="1" id="KW-0808">Transferase</keyword>
<comment type="caution">
    <text evidence="3">The sequence shown here is derived from an EMBL/GenBank/DDBJ whole genome shotgun (WGS) entry which is preliminary data.</text>
</comment>
<dbReference type="AlphaFoldDB" id="A0AAW0QQ12"/>
<gene>
    <name evidence="3" type="ORF">PG999_005906</name>
</gene>
<dbReference type="PANTHER" id="PTHR48050">
    <property type="entry name" value="STEROL 3-BETA-GLUCOSYLTRANSFERASE"/>
    <property type="match status" value="1"/>
</dbReference>
<dbReference type="CDD" id="cd03784">
    <property type="entry name" value="GT1_Gtf-like"/>
    <property type="match status" value="1"/>
</dbReference>
<dbReference type="SUPFAM" id="SSF53756">
    <property type="entry name" value="UDP-Glycosyltransferase/glycogen phosphorylase"/>
    <property type="match status" value="1"/>
</dbReference>
<feature type="domain" description="Erythromycin biosynthesis protein CIII-like C-terminal" evidence="2">
    <location>
        <begin position="350"/>
        <end position="451"/>
    </location>
</feature>
<evidence type="ECO:0000256" key="1">
    <source>
        <dbReference type="ARBA" id="ARBA00022679"/>
    </source>
</evidence>
<dbReference type="Gene3D" id="3.40.50.2000">
    <property type="entry name" value="Glycogen Phosphorylase B"/>
    <property type="match status" value="2"/>
</dbReference>
<dbReference type="PANTHER" id="PTHR48050:SF13">
    <property type="entry name" value="STEROL 3-BETA-GLUCOSYLTRANSFERASE UGT80A2"/>
    <property type="match status" value="1"/>
</dbReference>
<evidence type="ECO:0000313" key="4">
    <source>
        <dbReference type="Proteomes" id="UP001392437"/>
    </source>
</evidence>
<keyword evidence="4" id="KW-1185">Reference proteome</keyword>
<dbReference type="InterPro" id="IPR050426">
    <property type="entry name" value="Glycosyltransferase_28"/>
</dbReference>
<evidence type="ECO:0000313" key="3">
    <source>
        <dbReference type="EMBL" id="KAK8113837.1"/>
    </source>
</evidence>
<accession>A0AAW0QQ12</accession>
<dbReference type="GO" id="GO:0016758">
    <property type="term" value="F:hexosyltransferase activity"/>
    <property type="evidence" value="ECO:0007669"/>
    <property type="project" value="UniProtKB-ARBA"/>
</dbReference>
<organism evidence="3 4">
    <name type="scientific">Apiospora kogelbergensis</name>
    <dbReference type="NCBI Taxonomy" id="1337665"/>
    <lineage>
        <taxon>Eukaryota</taxon>
        <taxon>Fungi</taxon>
        <taxon>Dikarya</taxon>
        <taxon>Ascomycota</taxon>
        <taxon>Pezizomycotina</taxon>
        <taxon>Sordariomycetes</taxon>
        <taxon>Xylariomycetidae</taxon>
        <taxon>Amphisphaeriales</taxon>
        <taxon>Apiosporaceae</taxon>
        <taxon>Apiospora</taxon>
    </lineage>
</organism>
<sequence length="479" mass="52125">MGGIRAPKPPRPVILVVCHTLSGHLQPLIRIAQGLRTRGWDVAFLGPTAHRQRIASSGAEFFALQGVADINDQEYYQNASQDYKTLPWAARGKSDIMTQCVAPLPEQWENFKAVLAALHERDPARKVLVVAEAFFFGIMPLKLGASLPAGVRRPKSVCVSITVPAIRGADLPPFGYALPFDPSEAGRARNQALWARWTKSTANMSELLDEALLAAGARAGLAEPMLGGANYRCHDAIYQVGVSGFEYPRSDWPQGFKFVGLVQGTPKGTVLPDPAFDWWNELKANSALAADNPQRKKVVVVAQGTVEVDPQDLIVPTIRAFDGREEDVIVVAILGWKDATLTAADFATASGRVPVNARIADYLNYDAVLEHADVWVHNAGFGAVNHGIAHGVPMVVAGEGMDKPENARRVAWAGIGVALETAKPTWLQVRDAIETVLGGDTFKQRIEVLRKQSEELNPFDIISEDLMKMAGSDYSRRHS</sequence>
<evidence type="ECO:0000259" key="2">
    <source>
        <dbReference type="Pfam" id="PF06722"/>
    </source>
</evidence>
<dbReference type="EMBL" id="JAQQWP010000006">
    <property type="protein sequence ID" value="KAK8113837.1"/>
    <property type="molecule type" value="Genomic_DNA"/>
</dbReference>
<name>A0AAW0QQ12_9PEZI</name>
<proteinExistence type="predicted"/>